<name>A0ABQ8WM35_PENCH</name>
<evidence type="ECO:0000256" key="1">
    <source>
        <dbReference type="SAM" id="MobiDB-lite"/>
    </source>
</evidence>
<comment type="caution">
    <text evidence="2">The sequence shown here is derived from an EMBL/GenBank/DDBJ whole genome shotgun (WGS) entry which is preliminary data.</text>
</comment>
<proteinExistence type="predicted"/>
<feature type="compositionally biased region" description="Polar residues" evidence="1">
    <location>
        <begin position="8"/>
        <end position="17"/>
    </location>
</feature>
<gene>
    <name evidence="2" type="ORF">N7505_006856</name>
</gene>
<evidence type="ECO:0000313" key="2">
    <source>
        <dbReference type="EMBL" id="KAJ5271098.1"/>
    </source>
</evidence>
<organism evidence="2 3">
    <name type="scientific">Penicillium chrysogenum</name>
    <name type="common">Penicillium notatum</name>
    <dbReference type="NCBI Taxonomy" id="5076"/>
    <lineage>
        <taxon>Eukaryota</taxon>
        <taxon>Fungi</taxon>
        <taxon>Dikarya</taxon>
        <taxon>Ascomycota</taxon>
        <taxon>Pezizomycotina</taxon>
        <taxon>Eurotiomycetes</taxon>
        <taxon>Eurotiomycetidae</taxon>
        <taxon>Eurotiales</taxon>
        <taxon>Aspergillaceae</taxon>
        <taxon>Penicillium</taxon>
        <taxon>Penicillium chrysogenum species complex</taxon>
    </lineage>
</organism>
<reference evidence="2 3" key="1">
    <citation type="journal article" date="2023" name="IMA Fungus">
        <title>Comparative genomic study of the Penicillium genus elucidates a diverse pangenome and 15 lateral gene transfer events.</title>
        <authorList>
            <person name="Petersen C."/>
            <person name="Sorensen T."/>
            <person name="Nielsen M.R."/>
            <person name="Sondergaard T.E."/>
            <person name="Sorensen J.L."/>
            <person name="Fitzpatrick D.A."/>
            <person name="Frisvad J.C."/>
            <person name="Nielsen K.L."/>
        </authorList>
    </citation>
    <scope>NUCLEOTIDE SEQUENCE [LARGE SCALE GENOMIC DNA]</scope>
    <source>
        <strain evidence="2 3">IBT 3361</strain>
    </source>
</reference>
<sequence>MKRKDTGSTRVDQPNKTQEMKKNNDPKTNPQPGARISPFFLNQEGYHRATGNHRSLRNHPTLILSDKTSISTLSVSNLLLVLSRPSPYFAYDRATLGSTCEGCEVGELRLSEPGDDGAEEPGVSADTAVGFAVALAAAAAAAGLQCAQTKMLKPRPLQLRQIAPLEWFSMEMEVERLFGGSIPRGIPCATLACNYRSSSDA</sequence>
<dbReference type="EMBL" id="JAPVEB010000003">
    <property type="protein sequence ID" value="KAJ5271098.1"/>
    <property type="molecule type" value="Genomic_DNA"/>
</dbReference>
<accession>A0ABQ8WM35</accession>
<evidence type="ECO:0000313" key="3">
    <source>
        <dbReference type="Proteomes" id="UP001220256"/>
    </source>
</evidence>
<dbReference type="Proteomes" id="UP001220256">
    <property type="component" value="Unassembled WGS sequence"/>
</dbReference>
<protein>
    <submittedName>
        <fullName evidence="2">Uncharacterized protein</fullName>
    </submittedName>
</protein>
<feature type="region of interest" description="Disordered" evidence="1">
    <location>
        <begin position="1"/>
        <end position="37"/>
    </location>
</feature>
<keyword evidence="3" id="KW-1185">Reference proteome</keyword>